<dbReference type="PANTHER" id="PTHR36505">
    <property type="entry name" value="BLR1072 PROTEIN"/>
    <property type="match status" value="1"/>
</dbReference>
<reference evidence="4 5" key="1">
    <citation type="submission" date="2023-03" db="EMBL/GenBank/DDBJ databases">
        <title>Halomonas sp. nov., isolated from Korean tranditional fermented seafood 'Jeotgal'.</title>
        <authorList>
            <person name="Kim B."/>
            <person name="Shin N.-R."/>
        </authorList>
    </citation>
    <scope>NUCLEOTIDE SEQUENCE [LARGE SCALE GENOMIC DNA]</scope>
    <source>
        <strain evidence="4 5">SG2L-4</strain>
    </source>
</reference>
<evidence type="ECO:0000259" key="3">
    <source>
        <dbReference type="Pfam" id="PF05239"/>
    </source>
</evidence>
<dbReference type="InterPro" id="IPR011033">
    <property type="entry name" value="PRC_barrel-like_sf"/>
</dbReference>
<feature type="compositionally biased region" description="Polar residues" evidence="1">
    <location>
        <begin position="78"/>
        <end position="88"/>
    </location>
</feature>
<name>A0ABY9Z2H8_9GAMM</name>
<evidence type="ECO:0000256" key="1">
    <source>
        <dbReference type="SAM" id="MobiDB-lite"/>
    </source>
</evidence>
<feature type="region of interest" description="Disordered" evidence="1">
    <location>
        <begin position="162"/>
        <end position="215"/>
    </location>
</feature>
<dbReference type="RefSeq" id="WP_311885392.1">
    <property type="nucleotide sequence ID" value="NZ_CP119391.1"/>
</dbReference>
<feature type="domain" description="PRC-barrel" evidence="3">
    <location>
        <begin position="98"/>
        <end position="159"/>
    </location>
</feature>
<dbReference type="SUPFAM" id="SSF50346">
    <property type="entry name" value="PRC-barrel domain"/>
    <property type="match status" value="1"/>
</dbReference>
<dbReference type="EMBL" id="CP119391">
    <property type="protein sequence ID" value="WNK21339.1"/>
    <property type="molecule type" value="Genomic_DNA"/>
</dbReference>
<feature type="compositionally biased region" description="Basic and acidic residues" evidence="1">
    <location>
        <begin position="174"/>
        <end position="215"/>
    </location>
</feature>
<dbReference type="PANTHER" id="PTHR36505:SF1">
    <property type="entry name" value="BLR1072 PROTEIN"/>
    <property type="match status" value="1"/>
</dbReference>
<dbReference type="Pfam" id="PF05239">
    <property type="entry name" value="PRC"/>
    <property type="match status" value="1"/>
</dbReference>
<keyword evidence="2" id="KW-0732">Signal</keyword>
<dbReference type="Proteomes" id="UP001301869">
    <property type="component" value="Chromosome"/>
</dbReference>
<dbReference type="InterPro" id="IPR027275">
    <property type="entry name" value="PRC-brl_dom"/>
</dbReference>
<feature type="compositionally biased region" description="Basic and acidic residues" evidence="1">
    <location>
        <begin position="68"/>
        <end position="77"/>
    </location>
</feature>
<proteinExistence type="predicted"/>
<keyword evidence="5" id="KW-1185">Reference proteome</keyword>
<feature type="compositionally biased region" description="Polar residues" evidence="1">
    <location>
        <begin position="36"/>
        <end position="53"/>
    </location>
</feature>
<accession>A0ABY9Z2H8</accession>
<gene>
    <name evidence="4" type="ORF">P1P91_06605</name>
</gene>
<feature type="region of interest" description="Disordered" evidence="1">
    <location>
        <begin position="19"/>
        <end position="90"/>
    </location>
</feature>
<dbReference type="Gene3D" id="2.30.30.240">
    <property type="entry name" value="PRC-barrel domain"/>
    <property type="match status" value="1"/>
</dbReference>
<evidence type="ECO:0000313" key="5">
    <source>
        <dbReference type="Proteomes" id="UP001301869"/>
    </source>
</evidence>
<feature type="signal peptide" evidence="2">
    <location>
        <begin position="1"/>
        <end position="20"/>
    </location>
</feature>
<sequence length="215" mass="23324">MVKIQACILSLMLASGAALAQESDKAPENDPAQAEQAETQQSNASGDGMSQEQANKEAQTEENQTEGTEDKSAKDASAEQQSADSTASGDMFMTKQTEDQIRSDQLVGSNIVNASDDKIGSISDLIMNQNGQVVGIVVGVGGFLGMGEKQVALSWDAVEITTAEDEASYQVKTSIEKKDLDNAEPYKTEEKQQQEQQEQKQKEKQQQRTEDPKEE</sequence>
<evidence type="ECO:0000256" key="2">
    <source>
        <dbReference type="SAM" id="SignalP"/>
    </source>
</evidence>
<protein>
    <submittedName>
        <fullName evidence="4">PRC-barrel domain-containing protein</fullName>
    </submittedName>
</protein>
<evidence type="ECO:0000313" key="4">
    <source>
        <dbReference type="EMBL" id="WNK21339.1"/>
    </source>
</evidence>
<organism evidence="4 5">
    <name type="scientific">Halomonas piscis</name>
    <dbReference type="NCBI Taxonomy" id="3031727"/>
    <lineage>
        <taxon>Bacteria</taxon>
        <taxon>Pseudomonadati</taxon>
        <taxon>Pseudomonadota</taxon>
        <taxon>Gammaproteobacteria</taxon>
        <taxon>Oceanospirillales</taxon>
        <taxon>Halomonadaceae</taxon>
        <taxon>Halomonas</taxon>
    </lineage>
</organism>
<feature type="chain" id="PRO_5047431403" evidence="2">
    <location>
        <begin position="21"/>
        <end position="215"/>
    </location>
</feature>